<dbReference type="Proteomes" id="UP000232164">
    <property type="component" value="Unassembled WGS sequence"/>
</dbReference>
<evidence type="ECO:0000313" key="2">
    <source>
        <dbReference type="Proteomes" id="UP000232164"/>
    </source>
</evidence>
<proteinExistence type="predicted"/>
<sequence length="65" mass="7034">MHESGAATAQRGASVMMWHSRPAAISNLLFQRRLVAMPQIYHAALRSDMPFGIDGAGRGTFMAST</sequence>
<organism evidence="1 2">
    <name type="scientific">Rhizobium sullae</name>
    <name type="common">Rhizobium hedysari</name>
    <dbReference type="NCBI Taxonomy" id="50338"/>
    <lineage>
        <taxon>Bacteria</taxon>
        <taxon>Pseudomonadati</taxon>
        <taxon>Pseudomonadota</taxon>
        <taxon>Alphaproteobacteria</taxon>
        <taxon>Hyphomicrobiales</taxon>
        <taxon>Rhizobiaceae</taxon>
        <taxon>Rhizobium/Agrobacterium group</taxon>
        <taxon>Rhizobium</taxon>
    </lineage>
</organism>
<name>A0A2N0DF11_RHISU</name>
<reference evidence="1 2" key="2">
    <citation type="submission" date="2017-12" db="EMBL/GenBank/DDBJ databases">
        <title>Genome sequence of Rhizobium sullae HCNT1 isolated from Sulla coronaria nodules and featuring peculiar denitrification phenotypes.</title>
        <authorList>
            <person name="De Diego-Diaz B."/>
            <person name="Treu L."/>
            <person name="Campanaro S."/>
            <person name="Da Silva Duarte V."/>
            <person name="Basaglia M."/>
            <person name="Favaro L."/>
            <person name="Casella S."/>
            <person name="Squartini A."/>
        </authorList>
    </citation>
    <scope>NUCLEOTIDE SEQUENCE [LARGE SCALE GENOMIC DNA]</scope>
    <source>
        <strain evidence="1 2">HCNT1</strain>
    </source>
</reference>
<comment type="caution">
    <text evidence="1">The sequence shown here is derived from an EMBL/GenBank/DDBJ whole genome shotgun (WGS) entry which is preliminary data.</text>
</comment>
<dbReference type="EMBL" id="PIQN01000003">
    <property type="protein sequence ID" value="PKA44694.1"/>
    <property type="molecule type" value="Genomic_DNA"/>
</dbReference>
<evidence type="ECO:0000313" key="1">
    <source>
        <dbReference type="EMBL" id="PKA44694.1"/>
    </source>
</evidence>
<dbReference type="AlphaFoldDB" id="A0A2N0DF11"/>
<protein>
    <submittedName>
        <fullName evidence="1">Uncharacterized protein</fullName>
    </submittedName>
</protein>
<gene>
    <name evidence="1" type="ORF">CWR43_02235</name>
</gene>
<reference evidence="1 2" key="1">
    <citation type="submission" date="2017-11" db="EMBL/GenBank/DDBJ databases">
        <authorList>
            <person name="Han C.G."/>
        </authorList>
    </citation>
    <scope>NUCLEOTIDE SEQUENCE [LARGE SCALE GENOMIC DNA]</scope>
    <source>
        <strain evidence="1 2">HCNT1</strain>
    </source>
</reference>
<accession>A0A2N0DF11</accession>